<dbReference type="SUPFAM" id="SSF52540">
    <property type="entry name" value="P-loop containing nucleoside triphosphate hydrolases"/>
    <property type="match status" value="1"/>
</dbReference>
<sequence>MSKTLTEIAELLQASDKKVQLIYAFNGTGKTRLSREFKEIIAPKDDGQDALDDADAEPAPLSRHKILYYNAFTEDLFYWDNDLDADAQPKLKIQPNTFTDWIIRDRGQDQNIITNFQRYTNNKLTPLFIEQTKQISENGRRVNISTFPEVKFTYERGTEHTPPIKISKGEESNFVWSVFFTLLEEVMEILKEPDIDKREDDYFNELEYVFIDDPVSSLDDNHLIELAVNLASLIKSSECDIKFVITTHNPLFYNVLSNEFNNKWCSNPEAQPRVWNYKPNQCQKYRLNKNLEEKFDLIELGGKTPFSYHLHLLSEIRQAISDNQVKKYHFNFLRNILEKTATFLGLDKWEDLLPKSANGSLDSFANRILNLSSHSAHAGEETGEVKGNDKVKLEELVNHLSSEYGFWKPEVKSDK</sequence>
<proteinExistence type="predicted"/>
<dbReference type="InterPro" id="IPR026866">
    <property type="entry name" value="CR006_AAA"/>
</dbReference>
<dbReference type="Gene3D" id="3.40.50.300">
    <property type="entry name" value="P-loop containing nucleotide triphosphate hydrolases"/>
    <property type="match status" value="1"/>
</dbReference>
<evidence type="ECO:0000259" key="1">
    <source>
        <dbReference type="Pfam" id="PF13166"/>
    </source>
</evidence>
<feature type="domain" description="Protein CR006 P-loop" evidence="1">
    <location>
        <begin position="202"/>
        <end position="377"/>
    </location>
</feature>
<dbReference type="Proteomes" id="UP000078309">
    <property type="component" value="Unassembled WGS sequence"/>
</dbReference>
<dbReference type="Pfam" id="PF13166">
    <property type="entry name" value="AAA_13"/>
    <property type="match status" value="1"/>
</dbReference>
<protein>
    <submittedName>
        <fullName evidence="2">AAA family ATPase</fullName>
    </submittedName>
</protein>
<accession>A0ABD4QRA5</accession>
<dbReference type="AlphaFoldDB" id="A0ABD4QRA5"/>
<dbReference type="InterPro" id="IPR027417">
    <property type="entry name" value="P-loop_NTPase"/>
</dbReference>
<comment type="caution">
    <text evidence="2">The sequence shown here is derived from an EMBL/GenBank/DDBJ whole genome shotgun (WGS) entry which is preliminary data.</text>
</comment>
<dbReference type="EMBL" id="JAHGUI010000011">
    <property type="protein sequence ID" value="MBT2917658.1"/>
    <property type="molecule type" value="Genomic_DNA"/>
</dbReference>
<evidence type="ECO:0000313" key="2">
    <source>
        <dbReference type="EMBL" id="MBT2917658.1"/>
    </source>
</evidence>
<organism evidence="2 3">
    <name type="scientific">Vibrio anguillarum</name>
    <name type="common">Listonella anguillarum</name>
    <dbReference type="NCBI Taxonomy" id="55601"/>
    <lineage>
        <taxon>Bacteria</taxon>
        <taxon>Pseudomonadati</taxon>
        <taxon>Pseudomonadota</taxon>
        <taxon>Gammaproteobacteria</taxon>
        <taxon>Vibrionales</taxon>
        <taxon>Vibrionaceae</taxon>
        <taxon>Vibrio</taxon>
    </lineage>
</organism>
<name>A0ABD4QRA5_VIBAN</name>
<gene>
    <name evidence="2" type="ORF">PL14_03045</name>
</gene>
<evidence type="ECO:0000313" key="3">
    <source>
        <dbReference type="Proteomes" id="UP000078309"/>
    </source>
</evidence>
<dbReference type="RefSeq" id="WP_064626665.1">
    <property type="nucleotide sequence ID" value="NZ_JAHGUI010000011.1"/>
</dbReference>
<reference evidence="2 3" key="1">
    <citation type="journal article" date="2017" name="J. Fish Dis.">
        <title>Comparative assessment of Vibrio virulence in marine fish larvae.</title>
        <authorList>
            <person name="Ronneseth A."/>
            <person name="Castillo D."/>
            <person name="D'Alvise P."/>
            <person name="Tonnesen O."/>
            <person name="Haugland G."/>
            <person name="Grotkjaer T."/>
            <person name="Engell-Sorensen K."/>
            <person name="Norremark L."/>
            <person name="Bergh O."/>
            <person name="Wergeland H.I."/>
            <person name="Gram L."/>
        </authorList>
    </citation>
    <scope>NUCLEOTIDE SEQUENCE [LARGE SCALE GENOMIC DNA]</scope>
    <source>
        <strain evidence="2 3">90-11-286</strain>
    </source>
</reference>